<evidence type="ECO:0000313" key="6">
    <source>
        <dbReference type="EMBL" id="CAB4192181.1"/>
    </source>
</evidence>
<protein>
    <recommendedName>
        <fullName evidence="3">Peptidase S74 domain-containing protein</fullName>
    </recommendedName>
</protein>
<comment type="subcellular location">
    <subcellularLocation>
        <location evidence="1">Virion</location>
    </subcellularLocation>
</comment>
<reference evidence="6" key="1">
    <citation type="submission" date="2020-05" db="EMBL/GenBank/DDBJ databases">
        <authorList>
            <person name="Chiriac C."/>
            <person name="Salcher M."/>
            <person name="Ghai R."/>
            <person name="Kavagutti S V."/>
        </authorList>
    </citation>
    <scope>NUCLEOTIDE SEQUENCE</scope>
</reference>
<evidence type="ECO:0000313" key="7">
    <source>
        <dbReference type="EMBL" id="CAB5231266.1"/>
    </source>
</evidence>
<keyword evidence="2" id="KW-1227">Viral tail protein</keyword>
<dbReference type="EMBL" id="LR797185">
    <property type="protein sequence ID" value="CAB4192181.1"/>
    <property type="molecule type" value="Genomic_DNA"/>
</dbReference>
<evidence type="ECO:0000256" key="1">
    <source>
        <dbReference type="ARBA" id="ARBA00004328"/>
    </source>
</evidence>
<evidence type="ECO:0000256" key="2">
    <source>
        <dbReference type="ARBA" id="ARBA00022732"/>
    </source>
</evidence>
<dbReference type="PROSITE" id="PS51688">
    <property type="entry name" value="ICA"/>
    <property type="match status" value="1"/>
</dbReference>
<dbReference type="Pfam" id="PF13884">
    <property type="entry name" value="Peptidase_S74"/>
    <property type="match status" value="1"/>
</dbReference>
<sequence>MSEKITSALLQSPNGGLFSTLQVDGAGIVIKNASDDQRSDGTFVPAGSDTLILSAVGESSFLNASYMKVGVLDASLLRTGLLQTVASWNSKWYGSAEDSMDVQQGFSGGKFAATSVSTTTNSVTLSAVESPTGANHNITTGDYVRVSGLIFGDDTYGNVGVDSPGVGVTDYAEVTDHTSTSLTYELTGVGSGKTTLDPYALPFVSKAVPLVSISRVYDDEVTNENLGELSKVTVVTASAHGLSEGNYVELAGVEDSLNGVWRVSGAPDSTTFEFWQRFVEDIDWEDDGSISLPEYGAPVAIEVAKSYRVTSDGTLMAYGAVFNPAGTRRSAILLRGGGTQGDIAVPADETLQIGYRDGAGGLGGTFTSIMTINTPASGNQGVTVINGSLTVDTLTATTINGGTGTGSVPDDITAHTITTTAGNIRIRPYENDGSAADKRGELEFYTQIASTGYYTSRVMLFSDKDYGNALVIDPDLKVLGDAQVVGDLTVSGAFTAGSFSIGTLNATTVNASSGYYNYLDVGNVATKHAVIQPNGQLTVNNDTNSTSANTGAVVIKGGAYVAQDLRVDGTIYVNTFSPDSITMGVGDNIVSQGYISASAGYYGSIVVGTGVSSKMEVDVSGQVTLNSSTAATAVGGALYIPTGGIRALTGSIGTLTVTSTFSPASLSISGGGGISVTGGGDIATTSSATANTMSATNGYYLNFAAGSSTKALIGITGQLTVQNTATSTSKSGIGATGSVVIAGDVSVAKKIWAADVDITGSLTGGFTLGAITPSSVVSSYGYYTSLNGTTLSIGSSTPTTIGAAGKVTIANTTSAISTTSGALEVAGGVGIGGNLYVGGTFSPASLTTSGDISITGATSSLSVAAGGISTTGTISGSNGYYSVLGATTFAAGSTVTGTRVSIGSGGVLTVANATQASSVGPAGSIVTSGGIYVAKDIVVGGNISGGFGAITPTSVVSSYGYYTSLNGTTLSIGSSSPATIGAAGKVTIANTTAAISTTSGALEVAGGVGITGNLYVGGSINGTITLPSTISASTGYYNTLGSTTLDVGSTAAGATRVSITSAGVVSITSTATASSKITGALRVSGGVGVSGNIYATDISASGTFSAGTFSPTSISTGGITATGTISGSTGYYGTLGVDNLTVGGTTSNLTVSSGGALDMDGSLDVAGVIRNAPTQHTVTTGYYNAVWYTSASGGTQPYALRYYTSSARYKTGITIADDEILSKFDQIDAKHFYRNDENGNPGAYLELGFIAEDFSDAGLSCAVTYTPEGLADSLMEFPIIAVLWHKVKQLDKRIAELEGNAI</sequence>
<gene>
    <name evidence="5" type="ORF">UFOVP1131_60</name>
    <name evidence="6" type="ORF">UFOVP1245_2</name>
    <name evidence="7" type="ORF">UFOVP1582_52</name>
    <name evidence="4" type="ORF">UFOVP966_74</name>
</gene>
<evidence type="ECO:0000313" key="5">
    <source>
        <dbReference type="EMBL" id="CAB4184946.1"/>
    </source>
</evidence>
<dbReference type="InterPro" id="IPR030392">
    <property type="entry name" value="S74_ICA"/>
</dbReference>
<evidence type="ECO:0000313" key="4">
    <source>
        <dbReference type="EMBL" id="CAB4174733.1"/>
    </source>
</evidence>
<dbReference type="EMBL" id="LR797071">
    <property type="protein sequence ID" value="CAB4184946.1"/>
    <property type="molecule type" value="Genomic_DNA"/>
</dbReference>
<name>A0A6J5RF66_9CAUD</name>
<organism evidence="6">
    <name type="scientific">uncultured Caudovirales phage</name>
    <dbReference type="NCBI Taxonomy" id="2100421"/>
    <lineage>
        <taxon>Viruses</taxon>
        <taxon>Duplodnaviria</taxon>
        <taxon>Heunggongvirae</taxon>
        <taxon>Uroviricota</taxon>
        <taxon>Caudoviricetes</taxon>
        <taxon>Peduoviridae</taxon>
        <taxon>Maltschvirus</taxon>
        <taxon>Maltschvirus maltsch</taxon>
    </lineage>
</organism>
<evidence type="ECO:0000259" key="3">
    <source>
        <dbReference type="PROSITE" id="PS51688"/>
    </source>
</evidence>
<proteinExistence type="predicted"/>
<dbReference type="GO" id="GO:0098015">
    <property type="term" value="C:virus tail"/>
    <property type="evidence" value="ECO:0007669"/>
    <property type="project" value="UniProtKB-KW"/>
</dbReference>
<dbReference type="EMBL" id="LR798428">
    <property type="protein sequence ID" value="CAB5231266.1"/>
    <property type="molecule type" value="Genomic_DNA"/>
</dbReference>
<dbReference type="EMBL" id="LR796919">
    <property type="protein sequence ID" value="CAB4174733.1"/>
    <property type="molecule type" value="Genomic_DNA"/>
</dbReference>
<accession>A0A6J5RF66</accession>
<feature type="domain" description="Peptidase S74" evidence="3">
    <location>
        <begin position="1205"/>
        <end position="1301"/>
    </location>
</feature>
<keyword evidence="2" id="KW-0946">Virion</keyword>